<dbReference type="Pfam" id="PF23343">
    <property type="entry name" value="REP_ORF2-G2P"/>
    <property type="match status" value="1"/>
</dbReference>
<protein>
    <recommendedName>
        <fullName evidence="1">Replication-associated protein ORF2/G2P domain-containing protein</fullName>
    </recommendedName>
</protein>
<sequence>MVAKFNCDSDAESVVRESERSGDSLPCLNKNNSIESLPSNVKKQVFALSLNTEYFIDTFGLNSVGFLTLTFKEPVDKPKEANRRFNSFASNFLRKNTVSWIKVQERHLSGRIHFHLLISVDADIRTGFDFEAVRKRDYSSVSPELNGFLMVPSFSEQN</sequence>
<name>A0A432Z562_9GAMM</name>
<evidence type="ECO:0000313" key="2">
    <source>
        <dbReference type="EMBL" id="RUO72995.1"/>
    </source>
</evidence>
<dbReference type="EMBL" id="PIQC01000001">
    <property type="protein sequence ID" value="RUO72995.1"/>
    <property type="molecule type" value="Genomic_DNA"/>
</dbReference>
<gene>
    <name evidence="2" type="ORF">CWI78_00705</name>
</gene>
<comment type="caution">
    <text evidence="2">The sequence shown here is derived from an EMBL/GenBank/DDBJ whole genome shotgun (WGS) entry which is preliminary data.</text>
</comment>
<dbReference type="AlphaFoldDB" id="A0A432Z562"/>
<dbReference type="RefSeq" id="WP_126779279.1">
    <property type="nucleotide sequence ID" value="NZ_PIQC01000001.1"/>
</dbReference>
<reference evidence="3" key="1">
    <citation type="journal article" date="2018" name="Front. Microbiol.">
        <title>Genome-Based Analysis Reveals the Taxonomy and Diversity of the Family Idiomarinaceae.</title>
        <authorList>
            <person name="Liu Y."/>
            <person name="Lai Q."/>
            <person name="Shao Z."/>
        </authorList>
    </citation>
    <scope>NUCLEOTIDE SEQUENCE [LARGE SCALE GENOMIC DNA]</scope>
    <source>
        <strain evidence="3">R22</strain>
    </source>
</reference>
<evidence type="ECO:0000313" key="3">
    <source>
        <dbReference type="Proteomes" id="UP000288058"/>
    </source>
</evidence>
<dbReference type="Proteomes" id="UP000288058">
    <property type="component" value="Unassembled WGS sequence"/>
</dbReference>
<feature type="domain" description="Replication-associated protein ORF2/G2P" evidence="1">
    <location>
        <begin position="66"/>
        <end position="124"/>
    </location>
</feature>
<organism evidence="2 3">
    <name type="scientific">Idiomarina ramblicola</name>
    <dbReference type="NCBI Taxonomy" id="263724"/>
    <lineage>
        <taxon>Bacteria</taxon>
        <taxon>Pseudomonadati</taxon>
        <taxon>Pseudomonadota</taxon>
        <taxon>Gammaproteobacteria</taxon>
        <taxon>Alteromonadales</taxon>
        <taxon>Idiomarinaceae</taxon>
        <taxon>Idiomarina</taxon>
    </lineage>
</organism>
<accession>A0A432Z562</accession>
<evidence type="ECO:0000259" key="1">
    <source>
        <dbReference type="Pfam" id="PF23343"/>
    </source>
</evidence>
<dbReference type="InterPro" id="IPR056906">
    <property type="entry name" value="ORF2/G2P_dom"/>
</dbReference>
<keyword evidence="3" id="KW-1185">Reference proteome</keyword>
<dbReference type="OrthoDB" id="6057657at2"/>
<proteinExistence type="predicted"/>